<dbReference type="InterPro" id="IPR016181">
    <property type="entry name" value="Acyl_CoA_acyltransferase"/>
</dbReference>
<dbReference type="PANTHER" id="PTHR43233:SF1">
    <property type="entry name" value="FAMILY N-ACETYLTRANSFERASE, PUTATIVE (AFU_ORTHOLOGUE AFUA_6G03350)-RELATED"/>
    <property type="match status" value="1"/>
</dbReference>
<keyword evidence="4" id="KW-1185">Reference proteome</keyword>
<gene>
    <name evidence="3" type="ORF">KAK03_08855</name>
</gene>
<dbReference type="Proteomes" id="UP000676246">
    <property type="component" value="Unassembled WGS sequence"/>
</dbReference>
<evidence type="ECO:0000259" key="2">
    <source>
        <dbReference type="PROSITE" id="PS51186"/>
    </source>
</evidence>
<evidence type="ECO:0000256" key="1">
    <source>
        <dbReference type="SAM" id="MobiDB-lite"/>
    </source>
</evidence>
<evidence type="ECO:0000313" key="3">
    <source>
        <dbReference type="EMBL" id="MBQ0930597.1"/>
    </source>
</evidence>
<feature type="region of interest" description="Disordered" evidence="1">
    <location>
        <begin position="1"/>
        <end position="33"/>
    </location>
</feature>
<organism evidence="3 4">
    <name type="scientific">Ideonella alba</name>
    <dbReference type="NCBI Taxonomy" id="2824118"/>
    <lineage>
        <taxon>Bacteria</taxon>
        <taxon>Pseudomonadati</taxon>
        <taxon>Pseudomonadota</taxon>
        <taxon>Betaproteobacteria</taxon>
        <taxon>Burkholderiales</taxon>
        <taxon>Sphaerotilaceae</taxon>
        <taxon>Ideonella</taxon>
    </lineage>
</organism>
<dbReference type="Gene3D" id="3.40.630.30">
    <property type="match status" value="1"/>
</dbReference>
<name>A0A940YDF8_9BURK</name>
<feature type="domain" description="N-acetyltransferase" evidence="2">
    <location>
        <begin position="35"/>
        <end position="165"/>
    </location>
</feature>
<evidence type="ECO:0000313" key="4">
    <source>
        <dbReference type="Proteomes" id="UP000676246"/>
    </source>
</evidence>
<accession>A0A940YDF8</accession>
<dbReference type="GO" id="GO:0016747">
    <property type="term" value="F:acyltransferase activity, transferring groups other than amino-acyl groups"/>
    <property type="evidence" value="ECO:0007669"/>
    <property type="project" value="InterPro"/>
</dbReference>
<dbReference type="CDD" id="cd04301">
    <property type="entry name" value="NAT_SF"/>
    <property type="match status" value="1"/>
</dbReference>
<dbReference type="PANTHER" id="PTHR43233">
    <property type="entry name" value="FAMILY N-ACETYLTRANSFERASE, PUTATIVE (AFU_ORTHOLOGUE AFUA_6G03350)-RELATED"/>
    <property type="match status" value="1"/>
</dbReference>
<protein>
    <submittedName>
        <fullName evidence="3">GNAT family N-acetyltransferase</fullName>
    </submittedName>
</protein>
<feature type="compositionally biased region" description="Polar residues" evidence="1">
    <location>
        <begin position="8"/>
        <end position="25"/>
    </location>
</feature>
<dbReference type="InterPro" id="IPR053144">
    <property type="entry name" value="Acetyltransferase_Butenolide"/>
</dbReference>
<dbReference type="InterPro" id="IPR000182">
    <property type="entry name" value="GNAT_dom"/>
</dbReference>
<dbReference type="Pfam" id="PF13508">
    <property type="entry name" value="Acetyltransf_7"/>
    <property type="match status" value="1"/>
</dbReference>
<dbReference type="PROSITE" id="PS51186">
    <property type="entry name" value="GNAT"/>
    <property type="match status" value="1"/>
</dbReference>
<reference evidence="3 4" key="1">
    <citation type="submission" date="2021-04" db="EMBL/GenBank/DDBJ databases">
        <title>The genome sequence of Ideonella sp. 3Y2.</title>
        <authorList>
            <person name="Liu Y."/>
        </authorList>
    </citation>
    <scope>NUCLEOTIDE SEQUENCE [LARGE SCALE GENOMIC DNA]</scope>
    <source>
        <strain evidence="3 4">3Y2</strain>
    </source>
</reference>
<dbReference type="AlphaFoldDB" id="A0A940YDF8"/>
<dbReference type="SUPFAM" id="SSF55729">
    <property type="entry name" value="Acyl-CoA N-acyltransferases (Nat)"/>
    <property type="match status" value="1"/>
</dbReference>
<proteinExistence type="predicted"/>
<sequence length="165" mass="18127">MPRPPIPRNSSAPAGRRSWTTSRATWSGHERRPVTQVRDVAPHELPAVWRLLCAQGWAHRIGSPADLARLVAASQRSVVALNDQGQVVGFARAITDGLSNGYLSIVVVDPACRRQGLGTRLVQHLMGEDASITWVLRAGREGAEAFFSRLGFRVSTVAMERPRQR</sequence>
<dbReference type="EMBL" id="JAGQDD010000004">
    <property type="protein sequence ID" value="MBQ0930597.1"/>
    <property type="molecule type" value="Genomic_DNA"/>
</dbReference>
<comment type="caution">
    <text evidence="3">The sequence shown here is derived from an EMBL/GenBank/DDBJ whole genome shotgun (WGS) entry which is preliminary data.</text>
</comment>